<dbReference type="AlphaFoldDB" id="A0A2G8LEL9"/>
<dbReference type="PANTHER" id="PTHR23359">
    <property type="entry name" value="NUCLEOTIDE KINASE"/>
    <property type="match status" value="1"/>
</dbReference>
<reference evidence="6 7" key="1">
    <citation type="journal article" date="2017" name="PLoS Biol.">
        <title>The sea cucumber genome provides insights into morphological evolution and visceral regeneration.</title>
        <authorList>
            <person name="Zhang X."/>
            <person name="Sun L."/>
            <person name="Yuan J."/>
            <person name="Sun Y."/>
            <person name="Gao Y."/>
            <person name="Zhang L."/>
            <person name="Li S."/>
            <person name="Dai H."/>
            <person name="Hamel J.F."/>
            <person name="Liu C."/>
            <person name="Yu Y."/>
            <person name="Liu S."/>
            <person name="Lin W."/>
            <person name="Guo K."/>
            <person name="Jin S."/>
            <person name="Xu P."/>
            <person name="Storey K.B."/>
            <person name="Huan P."/>
            <person name="Zhang T."/>
            <person name="Zhou Y."/>
            <person name="Zhang J."/>
            <person name="Lin C."/>
            <person name="Li X."/>
            <person name="Xing L."/>
            <person name="Huo D."/>
            <person name="Sun M."/>
            <person name="Wang L."/>
            <person name="Mercier A."/>
            <person name="Li F."/>
            <person name="Yang H."/>
            <person name="Xiang J."/>
        </authorList>
    </citation>
    <scope>NUCLEOTIDE SEQUENCE [LARGE SCALE GENOMIC DNA]</scope>
    <source>
        <strain evidence="6">Shaxun</strain>
        <tissue evidence="6">Muscle</tissue>
    </source>
</reference>
<sequence>MDATKKPLRIPPQFGVYAEKHNLFEMFRKLIEDLLIHKPGDPLEFLQEQLKRDDNDVPAIIIHGPTASGKTTISKMVCSSLRTAYISADNLLADDVSATAAEAKKHLQNNQPIPTDLWVKMIQARLQLYDCVKKGWVLDGFPETREQALALQAVGITAKHYVVLEAPDTVLIERQMGKRIDPQTKEIYHTTFDFPTNPDVESRLVEPPEGCSETSTGERLMKWHRFSKGLERCYEKYSKFVNADQPKADIFAQVLTFLKSKPRSLAPHTPRVILLGPTGSGKGVQAALLASKYNLVNVSSGQLVKEAVANESKMGEAMKPYVERGMLVPDNQMVKLLDERLSQVDCTSRGWVLRGFPRTREQAENLSSCGHEANRVFFLDVPNDSVYERLTLRSLDVVTGQRYHSLYNPPRTVEIKDRGLQQPKDAEEEVRQRLSAFYAYAEEIADFCEDAQHVNADQDPHTVFECIESMLVNPTPKKLDLDE</sequence>
<dbReference type="SUPFAM" id="SSF57774">
    <property type="entry name" value="Microbial and mitochondrial ADK, insert 'zinc finger' domain"/>
    <property type="match status" value="1"/>
</dbReference>
<dbReference type="SUPFAM" id="SSF47391">
    <property type="entry name" value="Dimerization-anchoring domain of cAMP-dependent PK regulatory subunit"/>
    <property type="match status" value="1"/>
</dbReference>
<dbReference type="GO" id="GO:0004017">
    <property type="term" value="F:AMP kinase activity"/>
    <property type="evidence" value="ECO:0007669"/>
    <property type="project" value="InterPro"/>
</dbReference>
<keyword evidence="3" id="KW-0547">Nucleotide-binding</keyword>
<comment type="caution">
    <text evidence="6">The sequence shown here is derived from an EMBL/GenBank/DDBJ whole genome shotgun (WGS) entry which is preliminary data.</text>
</comment>
<dbReference type="InterPro" id="IPR036193">
    <property type="entry name" value="ADK_active_lid_dom_sf"/>
</dbReference>
<proteinExistence type="inferred from homology"/>
<evidence type="ECO:0000313" key="7">
    <source>
        <dbReference type="Proteomes" id="UP000230750"/>
    </source>
</evidence>
<dbReference type="OrthoDB" id="522106at2759"/>
<dbReference type="EMBL" id="MRZV01000105">
    <property type="protein sequence ID" value="PIK58709.1"/>
    <property type="molecule type" value="Genomic_DNA"/>
</dbReference>
<dbReference type="Proteomes" id="UP000230750">
    <property type="component" value="Unassembled WGS sequence"/>
</dbReference>
<evidence type="ECO:0000256" key="2">
    <source>
        <dbReference type="ARBA" id="ARBA00022679"/>
    </source>
</evidence>
<dbReference type="CDD" id="cd01428">
    <property type="entry name" value="ADK"/>
    <property type="match status" value="2"/>
</dbReference>
<dbReference type="InterPro" id="IPR000850">
    <property type="entry name" value="Adenylat/UMP-CMP_kin"/>
</dbReference>
<dbReference type="CDD" id="cd22979">
    <property type="entry name" value="DD_AK8"/>
    <property type="match status" value="1"/>
</dbReference>
<keyword evidence="2 5" id="KW-0808">Transferase</keyword>
<dbReference type="SUPFAM" id="SSF52540">
    <property type="entry name" value="P-loop containing nucleoside triphosphate hydrolases"/>
    <property type="match status" value="2"/>
</dbReference>
<dbReference type="Gene3D" id="3.40.50.300">
    <property type="entry name" value="P-loop containing nucleotide triphosphate hydrolases"/>
    <property type="match status" value="2"/>
</dbReference>
<comment type="similarity">
    <text evidence="1 5">Belongs to the adenylate kinase family.</text>
</comment>
<dbReference type="STRING" id="307972.A0A2G8LEL9"/>
<accession>A0A2G8LEL9</accession>
<evidence type="ECO:0000256" key="4">
    <source>
        <dbReference type="ARBA" id="ARBA00022777"/>
    </source>
</evidence>
<dbReference type="Gene3D" id="1.20.890.10">
    <property type="entry name" value="cAMP-dependent protein kinase regulatory subunit, dimerization-anchoring domain"/>
    <property type="match status" value="1"/>
</dbReference>
<evidence type="ECO:0000256" key="5">
    <source>
        <dbReference type="RuleBase" id="RU003330"/>
    </source>
</evidence>
<protein>
    <submittedName>
        <fullName evidence="6">Putative adenylate kinase 8-like</fullName>
    </submittedName>
</protein>
<evidence type="ECO:0000313" key="6">
    <source>
        <dbReference type="EMBL" id="PIK58709.1"/>
    </source>
</evidence>
<evidence type="ECO:0000256" key="1">
    <source>
        <dbReference type="ARBA" id="ARBA00007220"/>
    </source>
</evidence>
<organism evidence="6 7">
    <name type="scientific">Stichopus japonicus</name>
    <name type="common">Sea cucumber</name>
    <dbReference type="NCBI Taxonomy" id="307972"/>
    <lineage>
        <taxon>Eukaryota</taxon>
        <taxon>Metazoa</taxon>
        <taxon>Echinodermata</taxon>
        <taxon>Eleutherozoa</taxon>
        <taxon>Echinozoa</taxon>
        <taxon>Holothuroidea</taxon>
        <taxon>Aspidochirotacea</taxon>
        <taxon>Aspidochirotida</taxon>
        <taxon>Stichopodidae</taxon>
        <taxon>Apostichopus</taxon>
    </lineage>
</organism>
<name>A0A2G8LEL9_STIJA</name>
<dbReference type="HAMAP" id="MF_00235">
    <property type="entry name" value="Adenylate_kinase_Adk"/>
    <property type="match status" value="1"/>
</dbReference>
<dbReference type="GO" id="GO:0005524">
    <property type="term" value="F:ATP binding"/>
    <property type="evidence" value="ECO:0007669"/>
    <property type="project" value="InterPro"/>
</dbReference>
<gene>
    <name evidence="6" type="ORF">BSL78_04392</name>
</gene>
<dbReference type="InterPro" id="IPR027417">
    <property type="entry name" value="P-loop_NTPase"/>
</dbReference>
<dbReference type="Pfam" id="PF00406">
    <property type="entry name" value="ADK"/>
    <property type="match status" value="2"/>
</dbReference>
<dbReference type="PRINTS" id="PR00094">
    <property type="entry name" value="ADENYLTKNASE"/>
</dbReference>
<keyword evidence="7" id="KW-1185">Reference proteome</keyword>
<evidence type="ECO:0000256" key="3">
    <source>
        <dbReference type="ARBA" id="ARBA00022741"/>
    </source>
</evidence>
<keyword evidence="4 5" id="KW-0418">Kinase</keyword>